<dbReference type="SUPFAM" id="SSF56672">
    <property type="entry name" value="DNA/RNA polymerases"/>
    <property type="match status" value="1"/>
</dbReference>
<dbReference type="InterPro" id="IPR043502">
    <property type="entry name" value="DNA/RNA_pol_sf"/>
</dbReference>
<dbReference type="AlphaFoldDB" id="A0AAD9QDW3"/>
<feature type="domain" description="Reverse transcriptase" evidence="2">
    <location>
        <begin position="1"/>
        <end position="152"/>
    </location>
</feature>
<accession>A0AAD9QDW3</accession>
<dbReference type="CDD" id="cd01647">
    <property type="entry name" value="RT_LTR"/>
    <property type="match status" value="1"/>
</dbReference>
<dbReference type="EMBL" id="JARQWQ010000040">
    <property type="protein sequence ID" value="KAK2559529.1"/>
    <property type="molecule type" value="Genomic_DNA"/>
</dbReference>
<sequence length="413" mass="46449">MPSVDESLAKLGNSKIFSKLDANSGYWQIPLDEESQLLTTFATPFGRYCFNRLLFGISSTPEIFQQALSRFLEDLDGTMYQMDDILVHGVDQSEAGLTLNDKCEFSKSSISFRTHIIDGSGLHADPLKTTAIAQFPEPFDVTGLPRFMGMANHLCKFVPLLADLNNPLRQLLRKDSSWVWEEPQQHAFQQIKEDLLSSEVLAHYDPNQPTIISADASSTGLRAVLTHVQENEERRLICYASRSLSETEKRYAVIIKEALAVTWASEKALKDASLHPAFPPQTLCYTYQVHYVPGKHKAAALSHAPVGTPELADELFAEEAEASTTQVTASLPTTAMRQQEIQGAQEVDEECSQVRVYCLQGWPTYRHHQPLLPPYWESRGHLSVVDYLLMYDDRLVIPRGKRLQTLDCIHTGH</sequence>
<evidence type="ECO:0000313" key="4">
    <source>
        <dbReference type="Proteomes" id="UP001249851"/>
    </source>
</evidence>
<dbReference type="GO" id="GO:0003824">
    <property type="term" value="F:catalytic activity"/>
    <property type="evidence" value="ECO:0007669"/>
    <property type="project" value="UniProtKB-KW"/>
</dbReference>
<organism evidence="3 4">
    <name type="scientific">Acropora cervicornis</name>
    <name type="common">Staghorn coral</name>
    <dbReference type="NCBI Taxonomy" id="6130"/>
    <lineage>
        <taxon>Eukaryota</taxon>
        <taxon>Metazoa</taxon>
        <taxon>Cnidaria</taxon>
        <taxon>Anthozoa</taxon>
        <taxon>Hexacorallia</taxon>
        <taxon>Scleractinia</taxon>
        <taxon>Astrocoeniina</taxon>
        <taxon>Acroporidae</taxon>
        <taxon>Acropora</taxon>
    </lineage>
</organism>
<evidence type="ECO:0000259" key="2">
    <source>
        <dbReference type="PROSITE" id="PS50878"/>
    </source>
</evidence>
<dbReference type="PROSITE" id="PS50878">
    <property type="entry name" value="RT_POL"/>
    <property type="match status" value="1"/>
</dbReference>
<dbReference type="InterPro" id="IPR050951">
    <property type="entry name" value="Retrovirus_Pol_polyprotein"/>
</dbReference>
<dbReference type="InterPro" id="IPR043128">
    <property type="entry name" value="Rev_trsase/Diguanyl_cyclase"/>
</dbReference>
<keyword evidence="4" id="KW-1185">Reference proteome</keyword>
<dbReference type="PANTHER" id="PTHR37984">
    <property type="entry name" value="PROTEIN CBG26694"/>
    <property type="match status" value="1"/>
</dbReference>
<reference evidence="3" key="1">
    <citation type="journal article" date="2023" name="G3 (Bethesda)">
        <title>Whole genome assembly and annotation of the endangered Caribbean coral Acropora cervicornis.</title>
        <authorList>
            <person name="Selwyn J.D."/>
            <person name="Vollmer S.V."/>
        </authorList>
    </citation>
    <scope>NUCLEOTIDE SEQUENCE</scope>
    <source>
        <strain evidence="3">K2</strain>
    </source>
</reference>
<keyword evidence="1" id="KW-0511">Multifunctional enzyme</keyword>
<dbReference type="PANTHER" id="PTHR37984:SF5">
    <property type="entry name" value="PROTEIN NYNRIN-LIKE"/>
    <property type="match status" value="1"/>
</dbReference>
<protein>
    <submittedName>
        <fullName evidence="3">Retrovirus-related Pol polyprotein from transposon opus</fullName>
    </submittedName>
</protein>
<gene>
    <name evidence="3" type="ORF">P5673_018177</name>
</gene>
<reference evidence="3" key="2">
    <citation type="journal article" date="2023" name="Science">
        <title>Genomic signatures of disease resistance in endangered staghorn corals.</title>
        <authorList>
            <person name="Vollmer S.V."/>
            <person name="Selwyn J.D."/>
            <person name="Despard B.A."/>
            <person name="Roesel C.L."/>
        </authorList>
    </citation>
    <scope>NUCLEOTIDE SEQUENCE</scope>
    <source>
        <strain evidence="3">K2</strain>
    </source>
</reference>
<evidence type="ECO:0000313" key="3">
    <source>
        <dbReference type="EMBL" id="KAK2559529.1"/>
    </source>
</evidence>
<dbReference type="Proteomes" id="UP001249851">
    <property type="component" value="Unassembled WGS sequence"/>
</dbReference>
<dbReference type="InterPro" id="IPR041577">
    <property type="entry name" value="RT_RNaseH_2"/>
</dbReference>
<proteinExistence type="predicted"/>
<dbReference type="InterPro" id="IPR000477">
    <property type="entry name" value="RT_dom"/>
</dbReference>
<dbReference type="Pfam" id="PF00078">
    <property type="entry name" value="RVT_1"/>
    <property type="match status" value="1"/>
</dbReference>
<dbReference type="Gene3D" id="3.10.10.10">
    <property type="entry name" value="HIV Type 1 Reverse Transcriptase, subunit A, domain 1"/>
    <property type="match status" value="1"/>
</dbReference>
<dbReference type="Gene3D" id="3.30.70.270">
    <property type="match status" value="2"/>
</dbReference>
<evidence type="ECO:0000256" key="1">
    <source>
        <dbReference type="ARBA" id="ARBA00023268"/>
    </source>
</evidence>
<comment type="caution">
    <text evidence="3">The sequence shown here is derived from an EMBL/GenBank/DDBJ whole genome shotgun (WGS) entry which is preliminary data.</text>
</comment>
<dbReference type="FunFam" id="3.30.70.270:FF:000023">
    <property type="entry name" value="Pol"/>
    <property type="match status" value="1"/>
</dbReference>
<name>A0AAD9QDW3_ACRCE</name>
<dbReference type="Pfam" id="PF17919">
    <property type="entry name" value="RT_RNaseH_2"/>
    <property type="match status" value="1"/>
</dbReference>